<reference evidence="2 3" key="1">
    <citation type="submission" date="2016-07" db="EMBL/GenBank/DDBJ databases">
        <title>Pervasive Adenine N6-methylation of Active Genes in Fungi.</title>
        <authorList>
            <consortium name="DOE Joint Genome Institute"/>
            <person name="Mondo S.J."/>
            <person name="Dannebaum R.O."/>
            <person name="Kuo R.C."/>
            <person name="Labutti K."/>
            <person name="Haridas S."/>
            <person name="Kuo A."/>
            <person name="Salamov A."/>
            <person name="Ahrendt S.R."/>
            <person name="Lipzen A."/>
            <person name="Sullivan W."/>
            <person name="Andreopoulos W.B."/>
            <person name="Clum A."/>
            <person name="Lindquist E."/>
            <person name="Daum C."/>
            <person name="Ramamoorthy G.K."/>
            <person name="Gryganskyi A."/>
            <person name="Culley D."/>
            <person name="Magnuson J.K."/>
            <person name="James T.Y."/>
            <person name="O'Malley M.A."/>
            <person name="Stajich J.E."/>
            <person name="Spatafora J.W."/>
            <person name="Visel A."/>
            <person name="Grigoriev I.V."/>
        </authorList>
    </citation>
    <scope>NUCLEOTIDE SEQUENCE [LARGE SCALE GENOMIC DNA]</scope>
    <source>
        <strain evidence="2 3">CBS 931.73</strain>
    </source>
</reference>
<comment type="caution">
    <text evidence="2">The sequence shown here is derived from an EMBL/GenBank/DDBJ whole genome shotgun (WGS) entry which is preliminary data.</text>
</comment>
<dbReference type="EMBL" id="MCFE01000104">
    <property type="protein sequence ID" value="ORX98997.1"/>
    <property type="molecule type" value="Genomic_DNA"/>
</dbReference>
<protein>
    <submittedName>
        <fullName evidence="2">Uncharacterized protein</fullName>
    </submittedName>
</protein>
<evidence type="ECO:0000313" key="2">
    <source>
        <dbReference type="EMBL" id="ORX98997.1"/>
    </source>
</evidence>
<sequence>MTLSVKTSLLDENTKRSTQAPGASSENPLNKQPNIPLDKRPNKLASPSKFVYRSHISPLRRQHPYLPSSRLSPLTAKMYKKMEACRIEKENFNPQTITKNKSSKKPQMVEGSLLNYFKPDSTLETLSSVTKDLGEIKALLLEVKEGNSTAIQVKRLDNVIDQLETKLQSYQPKQGRAQKAVGSGNSLEKVSTQHKDNDDIKEKAARIEELERKLTEFEANHIPKAEYDRLKQELAESQELIDECKACLEEIDSTKPQDMSDLQKKINEQSLLIEGLQDRLAVAEFHKANYERAQEEIAELRAALEDLINENEMLHNS</sequence>
<proteinExistence type="predicted"/>
<dbReference type="AlphaFoldDB" id="A0A1Y1YLW1"/>
<dbReference type="Proteomes" id="UP000193498">
    <property type="component" value="Unassembled WGS sequence"/>
</dbReference>
<feature type="region of interest" description="Disordered" evidence="1">
    <location>
        <begin position="1"/>
        <end position="48"/>
    </location>
</feature>
<evidence type="ECO:0000313" key="3">
    <source>
        <dbReference type="Proteomes" id="UP000193498"/>
    </source>
</evidence>
<feature type="compositionally biased region" description="Polar residues" evidence="1">
    <location>
        <begin position="1"/>
        <end position="33"/>
    </location>
</feature>
<dbReference type="InParanoid" id="A0A1Y1YLW1"/>
<name>A0A1Y1YLW1_9FUNG</name>
<evidence type="ECO:0000256" key="1">
    <source>
        <dbReference type="SAM" id="MobiDB-lite"/>
    </source>
</evidence>
<feature type="region of interest" description="Disordered" evidence="1">
    <location>
        <begin position="171"/>
        <end position="198"/>
    </location>
</feature>
<organism evidence="2 3">
    <name type="scientific">Basidiobolus meristosporus CBS 931.73</name>
    <dbReference type="NCBI Taxonomy" id="1314790"/>
    <lineage>
        <taxon>Eukaryota</taxon>
        <taxon>Fungi</taxon>
        <taxon>Fungi incertae sedis</taxon>
        <taxon>Zoopagomycota</taxon>
        <taxon>Entomophthoromycotina</taxon>
        <taxon>Basidiobolomycetes</taxon>
        <taxon>Basidiobolales</taxon>
        <taxon>Basidiobolaceae</taxon>
        <taxon>Basidiobolus</taxon>
    </lineage>
</organism>
<accession>A0A1Y1YLW1</accession>
<gene>
    <name evidence="2" type="ORF">K493DRAFT_3424</name>
</gene>
<keyword evidence="3" id="KW-1185">Reference proteome</keyword>